<sequence>MDQGILVLIFVLSFSVSTKEAGRCGKISNSCGKNSFGRSKTVGGDQIFRGPIKIYLDISIDVGGTGRYHHCRKLRHHPKCKFLRQQCRHFCHHRHCKYDNHHHVILGLNPRAILGLNSRAIISTEHRVIHGHYHRWLKSRMIHFNHNRLQNRRLVTYNHHSRFHRQDLTRLHRLEKHQLMLNSDNNISRFYHHHQICLHQKHKRWLKYSKRHIRRFSEHRHLHVKRFHHQHRLLRNEQEMRWLHSHHHLIRMFHQYHKLLQHQKLKPFIHYNHQIRRLYHKHTFHLHQTHRIRRVLNHHDRHMRRFHHHHIRHLIRRFHHHRRLQRYQLQKRWVKFHHRQIRRIHRHDSLVREQLHKRLIRSNHHLHIRSFHDLGLHSHLIRRFHHRRHYHLSKFHLHKLHRFDQRKLSVQAHHHHVRRFNGHKSLRRYKKQTRSIRSNHYHHINIFHKQHKLWKHQQNKIWVRKKLHHFRKFPNHNNLRRYKQTKSWAKFHYHHIRTFNQYHRLLGYQKRKRFIKYNHYHHIHRFYRNHSTHLHQKLKFSKHQIRRFQNNHHHNVRRFHHHNREHVRRFHHHRRLQRYQLQKRWSKFHHRNFRRFQWHNKLRHYQDKRHLIRYNHHIRRFPHQHELDIHQEHKRWLQHSKQHSLHHHHTHRFHRHSLQHLRRFHLHNRLQRSYLQKRVLQVHHHRFSQFNRHRSLTKLYNKQKRLIRYNHYHHVHIFHQQHKLWKNQKHKLWVRHNHFHVGKFNNRKQKRWIKFHHRHIRQFQRHKKQDHWQQYSTFHIHQHGLNHKHVGRLHNRRFHHVRSFHHRRHKHARRFHHHRFHFTRMFRHHHHKHVRRFHQHRHHHVRRFRNHRHKHLRRFHNKRHHHVRRFRHHRHQHMHRFHRHSHHHVRMFHHHRLSHFQKFIHHRHKHVRWFHSHRHRQVRRFRHHRHKHLRRFHNHRHHRVRRYLRHLRKQVRMFNYHGHHHLKRFLHHRHKYMRTFHHLRFHRFHHQQRLWKHQLEKHWVLHHHKHIRRFHRRNKLWKHQLEKQWIQYGNGKFLTHHRQHLKRNRHRRVFDNFEKYGHSHRHLTINKQKFDREWRKSRQRNHNRHHVVHHNNFQQRILSKQTHQHIHLSSLGHKRSHLTIDQQRFDREWRNSRPAHLHENQITEHHVHSRLTIAGHYFKRFHQLGVRLIGRGIVYHHYYLKYNVVRKTFIKYMTVCVNSNGKTSKCINKLQKKGLLGTAHSYRHHKVISHSDNFKEYGHSHGELAIDKQKFDREWRNSRHRHHNSHQVIHHNRHHVLHQNHLHRGNLRKHRKIQISKPSQLTIDQQRFDREWRKSRHSHHNRRNVVHHKRHHVLYHKRDLVLHHNRHHVVQHNNYQQRNLWKHTHHHIHLSSLGHKRRYLESERHKFDREWRNSMHKASSESQITEHHESSGLTIGGHYFKRFHQLGVRLIGRGIVYHHYYNFKEYGHSHRHLAIDKKRFDREWQNSRYGHHNHHHVLHHNRHDVLHHNRHAVVHRNRHHLVHHNRHHVVHHNRHHVVHHSRHHVVHHNLGHKGSHFAIDKQRFDREWRNSRHRHHNRHHVIPHNRHHVVHQNRHYGVHHSRHHVVHHSRHHVIHHNQRHVVHQNPHHVVHHNRHHVVHHNRYRVVHHNLGHKHSHLAINKEKFDREWRNSIHRHHNRNHVIHHNRHHVVHHNRYHDIHLSRHHVVYQNRRHVVHHNRHHVVHHHLGHKRSNLAIDKEKFDREWRNRIHRHQNRHHVIHQNRHHVVNHNRRHVTRNNRHHVVHHNRHHVVHHNRRHVVQHSRDHVLHHNHHHVVHHNLGHRRSHLAIDKQRFDREWRNSRHGHLHESQISEHHESSGLTIAGHYFKRFHQLGVRLIGRGIVYHHSFYKLHCSERRLYTIMRKCIRTYGGVEHCFPRLYGRGLIGKRHQYKRYGHGFGLGVKFVRKGIVYENYYLKYHVVRKTFIKYMTVCVNSKGRTSKCINKLQKTGLLGAAHAHGNQHLISQNFALKHKLLHHKTSSSRQHFLHHSTGYRHIHDIKVDKRIFRKYRKLGVRLVGQGILVNGYLASGHLFLHRHSSNYGHSHDVKVDKRIFRLYRKLGVHLVGQGITYHGYFSHRNSSNYGHVHEIKVDKRIFRLYRKLGVHLVGQGITYHGYFYKFLIRRRRFVRYMTTCIHNYHHADVCLTQLHMQGIIGNAVKWNGKHIIRHVHRDHLVQLGHHRHFSSHQLILKHLRHLNHKHNLRNHLKHHHLGSHHTTIHTRRTHLEVIKQRSLHKRLRHIHQSALEHGRHRVPIHGRKYNSHGHMSRRTIETHTEHQERSDLAIAGHYFKRFHQLGVRLIGRGIVYHKNFYKLRCSERRLYISMKKCIRTYGGVAHCFPRLYGRGLLGKRHKYKRYGRGFGLGVKFVRKGIVYENYYLKYHVVRKTFIKYMTVCVNSKGRTSKCINKLQDKGLLGNAHSFEVHKTISRNFATKHQFVNHNLGLRHIHAIKVDKRIFRRYRKLGVRLVGQGILFKGYFYRVRVDYTIVYKTLWSCMRRTHDGVGGCLPILFKKSLIGKQHRFRKYGQGYGLGIKFVRRGVVYKEHFTSQHLVSHRSSLMYGHVHDVRVNKRIFRLYRKLGVRLVGQGILYHRYFYKIRVEYTAFYRTLRLCMRANGGIRRCLPHLYEKRLIVYKFLIRRRRFVRYMTTCIHEYKHPDVCVTQLQKQGILAHASIPRKHHGHHRKSIKVTHRRFSYNGRVYRLTCRRRRFYRKWSRCMRMFHNEDMCFRKLHSLFILYSEGHEHDASGHTSSKIVVSPIFKRFRNLGVSLVGRGILYHSYYYKLRCEYTKFYTILRQCERSHGGANVCISRMFRRKLIGRRHKFKRFGKGFGLGVKFVRKGVVYEHRFYKFLIRRRLFIRYMTTCYNEYGNTQSCIAQLGKQGIIGAAHAYKKVTKHSMSLTTLLHGTNPNAHHFVYKGS</sequence>
<accession>A0A8B6DZS3</accession>
<dbReference type="EMBL" id="UYJE01004220">
    <property type="protein sequence ID" value="VDI26158.1"/>
    <property type="molecule type" value="Genomic_DNA"/>
</dbReference>
<feature type="signal peptide" evidence="1">
    <location>
        <begin position="1"/>
        <end position="21"/>
    </location>
</feature>
<organism evidence="2 3">
    <name type="scientific">Mytilus galloprovincialis</name>
    <name type="common">Mediterranean mussel</name>
    <dbReference type="NCBI Taxonomy" id="29158"/>
    <lineage>
        <taxon>Eukaryota</taxon>
        <taxon>Metazoa</taxon>
        <taxon>Spiralia</taxon>
        <taxon>Lophotrochozoa</taxon>
        <taxon>Mollusca</taxon>
        <taxon>Bivalvia</taxon>
        <taxon>Autobranchia</taxon>
        <taxon>Pteriomorphia</taxon>
        <taxon>Mytilida</taxon>
        <taxon>Mytiloidea</taxon>
        <taxon>Mytilidae</taxon>
        <taxon>Mytilinae</taxon>
        <taxon>Mytilus</taxon>
    </lineage>
</organism>
<dbReference type="Proteomes" id="UP000596742">
    <property type="component" value="Unassembled WGS sequence"/>
</dbReference>
<proteinExistence type="predicted"/>
<name>A0A8B6DZS3_MYTGA</name>
<feature type="non-terminal residue" evidence="2">
    <location>
        <position position="1"/>
    </location>
</feature>
<gene>
    <name evidence="2" type="ORF">MGAL_10B022796</name>
</gene>
<reference evidence="2" key="1">
    <citation type="submission" date="2018-11" db="EMBL/GenBank/DDBJ databases">
        <authorList>
            <person name="Alioto T."/>
            <person name="Alioto T."/>
        </authorList>
    </citation>
    <scope>NUCLEOTIDE SEQUENCE</scope>
</reference>
<protein>
    <submittedName>
        <fullName evidence="2">Uncharacterized protein</fullName>
    </submittedName>
</protein>
<dbReference type="OrthoDB" id="10549705at2759"/>
<keyword evidence="1" id="KW-0732">Signal</keyword>
<evidence type="ECO:0000313" key="2">
    <source>
        <dbReference type="EMBL" id="VDI26158.1"/>
    </source>
</evidence>
<comment type="caution">
    <text evidence="2">The sequence shown here is derived from an EMBL/GenBank/DDBJ whole genome shotgun (WGS) entry which is preliminary data.</text>
</comment>
<evidence type="ECO:0000313" key="3">
    <source>
        <dbReference type="Proteomes" id="UP000596742"/>
    </source>
</evidence>
<evidence type="ECO:0000256" key="1">
    <source>
        <dbReference type="SAM" id="SignalP"/>
    </source>
</evidence>
<feature type="chain" id="PRO_5032630296" evidence="1">
    <location>
        <begin position="22"/>
        <end position="2940"/>
    </location>
</feature>
<keyword evidence="3" id="KW-1185">Reference proteome</keyword>